<name>A0A0R2HE62_9FIRM</name>
<evidence type="ECO:0000256" key="1">
    <source>
        <dbReference type="SAM" id="Phobius"/>
    </source>
</evidence>
<feature type="transmembrane region" description="Helical" evidence="1">
    <location>
        <begin position="66"/>
        <end position="86"/>
    </location>
</feature>
<evidence type="ECO:0008006" key="4">
    <source>
        <dbReference type="Google" id="ProtNLM"/>
    </source>
</evidence>
<keyword evidence="1" id="KW-1133">Transmembrane helix</keyword>
<proteinExistence type="predicted"/>
<feature type="transmembrane region" description="Helical" evidence="1">
    <location>
        <begin position="179"/>
        <end position="200"/>
    </location>
</feature>
<organism evidence="2 3">
    <name type="scientific">Kandleria vitulina DSM 20405</name>
    <dbReference type="NCBI Taxonomy" id="1410657"/>
    <lineage>
        <taxon>Bacteria</taxon>
        <taxon>Bacillati</taxon>
        <taxon>Bacillota</taxon>
        <taxon>Erysipelotrichia</taxon>
        <taxon>Erysipelotrichales</taxon>
        <taxon>Coprobacillaceae</taxon>
        <taxon>Kandleria</taxon>
    </lineage>
</organism>
<keyword evidence="1" id="KW-0472">Membrane</keyword>
<evidence type="ECO:0000313" key="2">
    <source>
        <dbReference type="EMBL" id="KRN51328.1"/>
    </source>
</evidence>
<keyword evidence="1" id="KW-0812">Transmembrane</keyword>
<feature type="transmembrane region" description="Helical" evidence="1">
    <location>
        <begin position="98"/>
        <end position="122"/>
    </location>
</feature>
<dbReference type="Proteomes" id="UP000051841">
    <property type="component" value="Unassembled WGS sequence"/>
</dbReference>
<dbReference type="Pfam" id="PF12822">
    <property type="entry name" value="ECF_trnsprt"/>
    <property type="match status" value="1"/>
</dbReference>
<protein>
    <recommendedName>
        <fullName evidence="4">Integral membrane protein</fullName>
    </recommendedName>
</protein>
<dbReference type="PATRIC" id="fig|1410657.5.peg.831"/>
<gene>
    <name evidence="2" type="ORF">IV49_GL000797</name>
</gene>
<feature type="transmembrane region" description="Helical" evidence="1">
    <location>
        <begin position="134"/>
        <end position="159"/>
    </location>
</feature>
<feature type="transmembrane region" description="Helical" evidence="1">
    <location>
        <begin position="16"/>
        <end position="35"/>
    </location>
</feature>
<feature type="transmembrane region" description="Helical" evidence="1">
    <location>
        <begin position="41"/>
        <end position="59"/>
    </location>
</feature>
<dbReference type="GO" id="GO:0022857">
    <property type="term" value="F:transmembrane transporter activity"/>
    <property type="evidence" value="ECO:0007669"/>
    <property type="project" value="InterPro"/>
</dbReference>
<dbReference type="AlphaFoldDB" id="A0A0R2HE62"/>
<comment type="caution">
    <text evidence="2">The sequence shown here is derived from an EMBL/GenBank/DDBJ whole genome shotgun (WGS) entry which is preliminary data.</text>
</comment>
<sequence>MSNSGGKLNMKNTKNLTYLALFIAIEALMVMVPFLGFIPIGPLNATTLHIPVIIAAIVLGRKEGCIIGLVFGLFSMLKATMNPSVVSFVFSPFISGNILSAVIAIFPRVMIGFVAATIYNLLKEKNDVTAMAVSSFFGAFTNTILVLGGIYVFFGVAYAKAMGTSFSALLPAFMTVVTTQSLLEAVVGTVIAVAVSKALLKVKRG</sequence>
<dbReference type="Gene3D" id="1.10.1760.20">
    <property type="match status" value="1"/>
</dbReference>
<dbReference type="EMBL" id="JQBL01000002">
    <property type="protein sequence ID" value="KRN51328.1"/>
    <property type="molecule type" value="Genomic_DNA"/>
</dbReference>
<dbReference type="InterPro" id="IPR024529">
    <property type="entry name" value="ECF_trnsprt_substrate-spec"/>
</dbReference>
<evidence type="ECO:0000313" key="3">
    <source>
        <dbReference type="Proteomes" id="UP000051841"/>
    </source>
</evidence>
<accession>A0A0R2HE62</accession>
<keyword evidence="3" id="KW-1185">Reference proteome</keyword>
<reference evidence="2 3" key="1">
    <citation type="journal article" date="2015" name="Genome Announc.">
        <title>Expanding the biotechnology potential of lactobacilli through comparative genomics of 213 strains and associated genera.</title>
        <authorList>
            <person name="Sun Z."/>
            <person name="Harris H.M."/>
            <person name="McCann A."/>
            <person name="Guo C."/>
            <person name="Argimon S."/>
            <person name="Zhang W."/>
            <person name="Yang X."/>
            <person name="Jeffery I.B."/>
            <person name="Cooney J.C."/>
            <person name="Kagawa T.F."/>
            <person name="Liu W."/>
            <person name="Song Y."/>
            <person name="Salvetti E."/>
            <person name="Wrobel A."/>
            <person name="Rasinkangas P."/>
            <person name="Parkhill J."/>
            <person name="Rea M.C."/>
            <person name="O'Sullivan O."/>
            <person name="Ritari J."/>
            <person name="Douillard F.P."/>
            <person name="Paul Ross R."/>
            <person name="Yang R."/>
            <person name="Briner A.E."/>
            <person name="Felis G.E."/>
            <person name="de Vos W.M."/>
            <person name="Barrangou R."/>
            <person name="Klaenhammer T.R."/>
            <person name="Caufield P.W."/>
            <person name="Cui Y."/>
            <person name="Zhang H."/>
            <person name="O'Toole P.W."/>
        </authorList>
    </citation>
    <scope>NUCLEOTIDE SEQUENCE [LARGE SCALE GENOMIC DNA]</scope>
    <source>
        <strain evidence="2 3">DSM 20405</strain>
    </source>
</reference>